<accession>A0A5A7QRP0</accession>
<keyword evidence="1" id="KW-0479">Metal-binding</keyword>
<dbReference type="OrthoDB" id="2011998at2759"/>
<reference evidence="4" key="1">
    <citation type="journal article" date="2019" name="Curr. Biol.">
        <title>Genome Sequence of Striga asiatica Provides Insight into the Evolution of Plant Parasitism.</title>
        <authorList>
            <person name="Yoshida S."/>
            <person name="Kim S."/>
            <person name="Wafula E.K."/>
            <person name="Tanskanen J."/>
            <person name="Kim Y.M."/>
            <person name="Honaas L."/>
            <person name="Yang Z."/>
            <person name="Spallek T."/>
            <person name="Conn C.E."/>
            <person name="Ichihashi Y."/>
            <person name="Cheong K."/>
            <person name="Cui S."/>
            <person name="Der J.P."/>
            <person name="Gundlach H."/>
            <person name="Jiao Y."/>
            <person name="Hori C."/>
            <person name="Ishida J.K."/>
            <person name="Kasahara H."/>
            <person name="Kiba T."/>
            <person name="Kim M.S."/>
            <person name="Koo N."/>
            <person name="Laohavisit A."/>
            <person name="Lee Y.H."/>
            <person name="Lumba S."/>
            <person name="McCourt P."/>
            <person name="Mortimer J.C."/>
            <person name="Mutuku J.M."/>
            <person name="Nomura T."/>
            <person name="Sasaki-Sekimoto Y."/>
            <person name="Seto Y."/>
            <person name="Wang Y."/>
            <person name="Wakatake T."/>
            <person name="Sakakibara H."/>
            <person name="Demura T."/>
            <person name="Yamaguchi S."/>
            <person name="Yoneyama K."/>
            <person name="Manabe R.I."/>
            <person name="Nelson D.C."/>
            <person name="Schulman A.H."/>
            <person name="Timko M.P."/>
            <person name="dePamphilis C.W."/>
            <person name="Choi D."/>
            <person name="Shirasu K."/>
        </authorList>
    </citation>
    <scope>NUCLEOTIDE SEQUENCE [LARGE SCALE GENOMIC DNA]</scope>
    <source>
        <strain evidence="4">cv. UVA1</strain>
    </source>
</reference>
<dbReference type="GO" id="GO:0016787">
    <property type="term" value="F:hydrolase activity"/>
    <property type="evidence" value="ECO:0007669"/>
    <property type="project" value="UniProtKB-KW"/>
</dbReference>
<dbReference type="GO" id="GO:0046872">
    <property type="term" value="F:metal ion binding"/>
    <property type="evidence" value="ECO:0007669"/>
    <property type="project" value="UniProtKB-KW"/>
</dbReference>
<organism evidence="3 4">
    <name type="scientific">Striga asiatica</name>
    <name type="common">Asiatic witchweed</name>
    <name type="synonym">Buchnera asiatica</name>
    <dbReference type="NCBI Taxonomy" id="4170"/>
    <lineage>
        <taxon>Eukaryota</taxon>
        <taxon>Viridiplantae</taxon>
        <taxon>Streptophyta</taxon>
        <taxon>Embryophyta</taxon>
        <taxon>Tracheophyta</taxon>
        <taxon>Spermatophyta</taxon>
        <taxon>Magnoliopsida</taxon>
        <taxon>eudicotyledons</taxon>
        <taxon>Gunneridae</taxon>
        <taxon>Pentapetalae</taxon>
        <taxon>asterids</taxon>
        <taxon>lamiids</taxon>
        <taxon>Lamiales</taxon>
        <taxon>Orobanchaceae</taxon>
        <taxon>Buchnereae</taxon>
        <taxon>Striga</taxon>
    </lineage>
</organism>
<protein>
    <submittedName>
        <fullName evidence="3">Nudix hydrolase</fullName>
    </submittedName>
</protein>
<keyword evidence="2 3" id="KW-0378">Hydrolase</keyword>
<dbReference type="AlphaFoldDB" id="A0A5A7QRP0"/>
<dbReference type="GO" id="GO:0005634">
    <property type="term" value="C:nucleus"/>
    <property type="evidence" value="ECO:0007669"/>
    <property type="project" value="TreeGrafter"/>
</dbReference>
<dbReference type="PANTHER" id="PTHR12629">
    <property type="entry name" value="DIPHOSPHOINOSITOL POLYPHOSPHATE PHOSPHOHYDROLASE"/>
    <property type="match status" value="1"/>
</dbReference>
<evidence type="ECO:0000313" key="3">
    <source>
        <dbReference type="EMBL" id="GER47077.1"/>
    </source>
</evidence>
<evidence type="ECO:0000256" key="1">
    <source>
        <dbReference type="ARBA" id="ARBA00022723"/>
    </source>
</evidence>
<dbReference type="PANTHER" id="PTHR12629:SF42">
    <property type="entry name" value="OS02G0734300 PROTEIN"/>
    <property type="match status" value="1"/>
</dbReference>
<comment type="caution">
    <text evidence="3">The sequence shown here is derived from an EMBL/GenBank/DDBJ whole genome shotgun (WGS) entry which is preliminary data.</text>
</comment>
<keyword evidence="4" id="KW-1185">Reference proteome</keyword>
<evidence type="ECO:0000256" key="2">
    <source>
        <dbReference type="ARBA" id="ARBA00022801"/>
    </source>
</evidence>
<gene>
    <name evidence="3" type="ORF">STAS_24144</name>
</gene>
<evidence type="ECO:0000313" key="4">
    <source>
        <dbReference type="Proteomes" id="UP000325081"/>
    </source>
</evidence>
<proteinExistence type="predicted"/>
<dbReference type="Proteomes" id="UP000325081">
    <property type="component" value="Unassembled WGS sequence"/>
</dbReference>
<dbReference type="GO" id="GO:0005737">
    <property type="term" value="C:cytoplasm"/>
    <property type="evidence" value="ECO:0007669"/>
    <property type="project" value="TreeGrafter"/>
</dbReference>
<dbReference type="EMBL" id="BKCP01007737">
    <property type="protein sequence ID" value="GER47077.1"/>
    <property type="molecule type" value="Genomic_DNA"/>
</dbReference>
<sequence length="101" mass="11807">MELKNMVALVSRTGRHMQRYNFHGHRQVVGCIPYRYKSTLGTQSIVDEDDIEVLVITSQRKGKGMLFPKVSVGEARQVCQYWWMKEALELFVDRLMTRSNL</sequence>
<name>A0A5A7QRP0_STRAF</name>